<accession>A0A9X4AW05</accession>
<proteinExistence type="predicted"/>
<dbReference type="Gene3D" id="3.30.2310.20">
    <property type="entry name" value="RelE-like"/>
    <property type="match status" value="1"/>
</dbReference>
<evidence type="ECO:0000313" key="1">
    <source>
        <dbReference type="EMBL" id="MDC3984892.1"/>
    </source>
</evidence>
<reference evidence="1 2" key="1">
    <citation type="submission" date="2021-04" db="EMBL/GenBank/DDBJ databases">
        <title>Genome analysis of Polyangium sp.</title>
        <authorList>
            <person name="Li Y."/>
            <person name="Wang J."/>
        </authorList>
    </citation>
    <scope>NUCLEOTIDE SEQUENCE [LARGE SCALE GENOMIC DNA]</scope>
    <source>
        <strain evidence="1 2">SDU14</strain>
    </source>
</reference>
<sequence>MRVELLSEARSELQAAAHWYDEQQPGLGDEFVGAVSRVIESVRKTPAAFPVWPGTEGGPTLIRRALVDRFPYAVAFEVHAECVLVLGIPHTRRHPLYWFKRAF</sequence>
<evidence type="ECO:0000313" key="2">
    <source>
        <dbReference type="Proteomes" id="UP001151081"/>
    </source>
</evidence>
<dbReference type="AlphaFoldDB" id="A0A9X4AW05"/>
<organism evidence="1 2">
    <name type="scientific">Polyangium jinanense</name>
    <dbReference type="NCBI Taxonomy" id="2829994"/>
    <lineage>
        <taxon>Bacteria</taxon>
        <taxon>Pseudomonadati</taxon>
        <taxon>Myxococcota</taxon>
        <taxon>Polyangia</taxon>
        <taxon>Polyangiales</taxon>
        <taxon>Polyangiaceae</taxon>
        <taxon>Polyangium</taxon>
    </lineage>
</organism>
<name>A0A9X4AW05_9BACT</name>
<dbReference type="InterPro" id="IPR035093">
    <property type="entry name" value="RelE/ParE_toxin_dom_sf"/>
</dbReference>
<protein>
    <recommendedName>
        <fullName evidence="3">Type II toxin-antitoxin system RelE/ParE family toxin</fullName>
    </recommendedName>
</protein>
<evidence type="ECO:0008006" key="3">
    <source>
        <dbReference type="Google" id="ProtNLM"/>
    </source>
</evidence>
<dbReference type="RefSeq" id="WP_272459097.1">
    <property type="nucleotide sequence ID" value="NZ_JAGTJJ010000024.1"/>
</dbReference>
<comment type="caution">
    <text evidence="1">The sequence shown here is derived from an EMBL/GenBank/DDBJ whole genome shotgun (WGS) entry which is preliminary data.</text>
</comment>
<dbReference type="EMBL" id="JAGTJJ010000024">
    <property type="protein sequence ID" value="MDC3984892.1"/>
    <property type="molecule type" value="Genomic_DNA"/>
</dbReference>
<gene>
    <name evidence="1" type="ORF">KEG57_30710</name>
</gene>
<dbReference type="Proteomes" id="UP001151081">
    <property type="component" value="Unassembled WGS sequence"/>
</dbReference>
<keyword evidence="2" id="KW-1185">Reference proteome</keyword>